<dbReference type="GO" id="GO:0016787">
    <property type="term" value="F:hydrolase activity"/>
    <property type="evidence" value="ECO:0007669"/>
    <property type="project" value="UniProtKB-KW"/>
</dbReference>
<accession>A0A369QIT4</accession>
<keyword evidence="4" id="KW-1185">Reference proteome</keyword>
<name>A0A369QIT4_9BACT</name>
<dbReference type="InterPro" id="IPR022409">
    <property type="entry name" value="PKD/Chitinase_dom"/>
</dbReference>
<dbReference type="Gene3D" id="2.120.10.30">
    <property type="entry name" value="TolB, C-terminal domain"/>
    <property type="match status" value="1"/>
</dbReference>
<dbReference type="InterPro" id="IPR011042">
    <property type="entry name" value="6-blade_b-propeller_TolB-like"/>
</dbReference>
<dbReference type="EMBL" id="QASA01000001">
    <property type="protein sequence ID" value="RDC64210.1"/>
    <property type="molecule type" value="Genomic_DNA"/>
</dbReference>
<evidence type="ECO:0000313" key="3">
    <source>
        <dbReference type="EMBL" id="RDC64210.1"/>
    </source>
</evidence>
<dbReference type="SUPFAM" id="SSF50952">
    <property type="entry name" value="Soluble quinoprotein glucose dehydrogenase"/>
    <property type="match status" value="1"/>
</dbReference>
<dbReference type="SMART" id="SM00089">
    <property type="entry name" value="PKD"/>
    <property type="match status" value="2"/>
</dbReference>
<sequence length="1406" mass="150567">MHGYGQAFWRWLRQVISKPSQKPFCCGQKHYLNKWLVRLRTGILPAIIWLFFMVVSGPVTLRAQTLPSGFSSSPVSAQWDQAVGLTFSQDGSQMFVWEKAGKVWVVKNNQRKLLLDISEEVGDWRDFGLLGFTLDPQFSSNGYFYLLYTVDRHYLLHYGTSSYSSTTNDYYKATIGRVTRYAASQTPDGYSVSAASRKILLGATPATGIPSLHQSHGIGSLVFGADGTLLVSAGDGASYASTDVGSATETYYAQALTDGIITKELNVGAFRSQMLESTNGKILRINPETGSGIPSNPFYDQANPHSVHSKIWALGLRNPFRMIIKPGTGSVNAADANPGILYVGDVGNGNYEELNIVTRPGMNFGWPLFEGLTAQSSYPGKKVFHNYAPNPLYGVNGCTQQYFYFQDLIKQETISGTALFTNPCNSGQPVPSSVKTFVHSRPAIDWRHTSTGPSRTGTFSGQTATFADIGAAGSPVPGPQFGGNAAIAGVFYPHSDFPAIYQNTCFFGDYVGKWIRSMAVDGSNKPVAVNNFLASGAVVVAMAVNPTQTGIYYINYPSEIRKISYNSVNTPPNAVASADKLFGTSPLTVQFTGSQSSDPEGQSLTYAWNFGDGTTSNLANPSHTFTNENAVKYTVTLTVTDSKGSTDNSILTISLTANTPPQVTITSPVANTLYPLTQETTYNLRATVTDQEQSNGELTYKWQTILHHDNHEHAEPFDTAPETTTTLDPVGCGGETYYYRIILTVTDSDGLSGQDEVRLYPDCNTTTQRTTNYILVNADTEEDIETLHDGTILDLADLPTTNLNIRAETFPATVGSLVFHLTGSQTRTHTENTGPYALFGKNNADFNSWNPVAGNYNLTATPYSSADGAGTVGTPLSIDFTVVTQSNVNHAPVADAGSDMLITSSSTSVQLNGSGSDTDGSIGNFSWSQISGPNTAIFTSKTIAAPTVSNLKAGTYIFSLIVKDDLGLTSNPDQVEVKVNQATTQALVAYILVNADTDQDLQLLPNGTTLNLATLPTKNLNIRATTNPAVIGSVIFNVSGQLIRKQTESTAPYAVFSESNGNYAAWVPTVGTYTVKGTPYMGAAGSGTAGIPLTITFNVINQPATLQYSLTVNTTGSGSVTKNPDQTTYASGTVVKVTATPRNGYVFTGWSGAATGTTNPLPVTMTSNKTLTANFVAATGQQVVSFTLINATTDQPIRDLMPDDVLSISADQYFNIRANTNPVKVGSVKFALSGPQTKATTETGAPYALFGDVSGNYNNWSPAVGSYTLKATPYSASGGTGAVGTPLTITFQVVRQAGIMGARSNKSTIETGQAQRLPEEGGALLTYPTPTLDGHLKVDLRRPIEGEVTFTLMSGLGEKLITGWLPLAQPTSVLPFDFSKSMSVTGVYYLLVENKSLKVIVKIMRQ</sequence>
<evidence type="ECO:0000259" key="2">
    <source>
        <dbReference type="PROSITE" id="PS50093"/>
    </source>
</evidence>
<dbReference type="NCBIfam" id="TIGR02543">
    <property type="entry name" value="List_Bact_rpt"/>
    <property type="match status" value="1"/>
</dbReference>
<keyword evidence="3" id="KW-0378">Hydrolase</keyword>
<dbReference type="InterPro" id="IPR012938">
    <property type="entry name" value="Glc/Sorbosone_DH"/>
</dbReference>
<dbReference type="Pfam" id="PF18911">
    <property type="entry name" value="PKD_4"/>
    <property type="match status" value="1"/>
</dbReference>
<dbReference type="SUPFAM" id="SSF49299">
    <property type="entry name" value="PKD domain"/>
    <property type="match status" value="2"/>
</dbReference>
<feature type="domain" description="PKD" evidence="2">
    <location>
        <begin position="572"/>
        <end position="660"/>
    </location>
</feature>
<evidence type="ECO:0000256" key="1">
    <source>
        <dbReference type="SAM" id="Phobius"/>
    </source>
</evidence>
<dbReference type="Pfam" id="PF22352">
    <property type="entry name" value="K319L-like_PKD"/>
    <property type="match status" value="1"/>
</dbReference>
<feature type="transmembrane region" description="Helical" evidence="1">
    <location>
        <begin position="42"/>
        <end position="61"/>
    </location>
</feature>
<keyword evidence="1" id="KW-1133">Transmembrane helix</keyword>
<reference evidence="3 4" key="1">
    <citation type="submission" date="2018-04" db="EMBL/GenBank/DDBJ databases">
        <title>Adhaeribacter sp. HMF7616 genome sequencing and assembly.</title>
        <authorList>
            <person name="Kang H."/>
            <person name="Kang J."/>
            <person name="Cha I."/>
            <person name="Kim H."/>
            <person name="Joh K."/>
        </authorList>
    </citation>
    <scope>NUCLEOTIDE SEQUENCE [LARGE SCALE GENOMIC DNA]</scope>
    <source>
        <strain evidence="3 4">HMF7616</strain>
    </source>
</reference>
<proteinExistence type="predicted"/>
<dbReference type="InterPro" id="IPR013783">
    <property type="entry name" value="Ig-like_fold"/>
</dbReference>
<dbReference type="InterPro" id="IPR000601">
    <property type="entry name" value="PKD_dom"/>
</dbReference>
<keyword evidence="1" id="KW-0812">Transmembrane</keyword>
<dbReference type="InterPro" id="IPR013378">
    <property type="entry name" value="InlB-like_B-rpt"/>
</dbReference>
<dbReference type="PANTHER" id="PTHR19328">
    <property type="entry name" value="HEDGEHOG-INTERACTING PROTEIN"/>
    <property type="match status" value="1"/>
</dbReference>
<keyword evidence="1" id="KW-0472">Membrane</keyword>
<protein>
    <submittedName>
        <fullName evidence="3">Xanthomonalisin</fullName>
        <ecNumber evidence="3">3.4.21.-</ecNumber>
    </submittedName>
</protein>
<organism evidence="3 4">
    <name type="scientific">Adhaeribacter pallidiroseus</name>
    <dbReference type="NCBI Taxonomy" id="2072847"/>
    <lineage>
        <taxon>Bacteria</taxon>
        <taxon>Pseudomonadati</taxon>
        <taxon>Bacteroidota</taxon>
        <taxon>Cytophagia</taxon>
        <taxon>Cytophagales</taxon>
        <taxon>Hymenobacteraceae</taxon>
        <taxon>Adhaeribacter</taxon>
    </lineage>
</organism>
<dbReference type="InterPro" id="IPR035986">
    <property type="entry name" value="PKD_dom_sf"/>
</dbReference>
<evidence type="ECO:0000313" key="4">
    <source>
        <dbReference type="Proteomes" id="UP000253919"/>
    </source>
</evidence>
<dbReference type="Proteomes" id="UP000253919">
    <property type="component" value="Unassembled WGS sequence"/>
</dbReference>
<dbReference type="Pfam" id="PF18998">
    <property type="entry name" value="Flg_new_2"/>
    <property type="match status" value="1"/>
</dbReference>
<dbReference type="Pfam" id="PF07995">
    <property type="entry name" value="GSDH"/>
    <property type="match status" value="1"/>
</dbReference>
<dbReference type="PANTHER" id="PTHR19328:SF13">
    <property type="entry name" value="HIPL1 PROTEIN"/>
    <property type="match status" value="1"/>
</dbReference>
<dbReference type="PROSITE" id="PS50093">
    <property type="entry name" value="PKD"/>
    <property type="match status" value="1"/>
</dbReference>
<dbReference type="EC" id="3.4.21.-" evidence="3"/>
<comment type="caution">
    <text evidence="3">The sequence shown here is derived from an EMBL/GenBank/DDBJ whole genome shotgun (WGS) entry which is preliminary data.</text>
</comment>
<dbReference type="InterPro" id="IPR044060">
    <property type="entry name" value="Bacterial_rp_domain"/>
</dbReference>
<dbReference type="InterPro" id="IPR011041">
    <property type="entry name" value="Quinoprot_gluc/sorb_DH_b-prop"/>
</dbReference>
<dbReference type="CDD" id="cd00146">
    <property type="entry name" value="PKD"/>
    <property type="match status" value="1"/>
</dbReference>
<dbReference type="Gene3D" id="2.60.40.10">
    <property type="entry name" value="Immunoglobulins"/>
    <property type="match status" value="2"/>
</dbReference>
<gene>
    <name evidence="3" type="ORF">AHMF7616_02822</name>
</gene>